<dbReference type="RefSeq" id="WP_090375921.1">
    <property type="nucleotide sequence ID" value="NZ_CP156749.1"/>
</dbReference>
<organism evidence="2 3">
    <name type="scientific">Pseudomonas anguilliseptica</name>
    <dbReference type="NCBI Taxonomy" id="53406"/>
    <lineage>
        <taxon>Bacteria</taxon>
        <taxon>Pseudomonadati</taxon>
        <taxon>Pseudomonadota</taxon>
        <taxon>Gammaproteobacteria</taxon>
        <taxon>Pseudomonadales</taxon>
        <taxon>Pseudomonadaceae</taxon>
        <taxon>Pseudomonas</taxon>
    </lineage>
</organism>
<feature type="transmembrane region" description="Helical" evidence="1">
    <location>
        <begin position="17"/>
        <end position="36"/>
    </location>
</feature>
<dbReference type="OrthoDB" id="7030838at2"/>
<proteinExistence type="predicted"/>
<dbReference type="AlphaFoldDB" id="A0A1H4PWQ0"/>
<name>A0A1H4PWQ0_PSEAG</name>
<evidence type="ECO:0000256" key="1">
    <source>
        <dbReference type="SAM" id="Phobius"/>
    </source>
</evidence>
<reference evidence="3" key="1">
    <citation type="submission" date="2016-10" db="EMBL/GenBank/DDBJ databases">
        <authorList>
            <person name="Varghese N."/>
            <person name="Submissions S."/>
        </authorList>
    </citation>
    <scope>NUCLEOTIDE SEQUENCE [LARGE SCALE GENOMIC DNA]</scope>
    <source>
        <strain evidence="3">DSM 12111</strain>
    </source>
</reference>
<dbReference type="EMBL" id="FNSC01000001">
    <property type="protein sequence ID" value="SEC11823.1"/>
    <property type="molecule type" value="Genomic_DNA"/>
</dbReference>
<keyword evidence="1" id="KW-1133">Transmembrane helix</keyword>
<gene>
    <name evidence="2" type="ORF">SAMN05421553_0356</name>
</gene>
<accession>A0A1H4PWQ0</accession>
<keyword evidence="3" id="KW-1185">Reference proteome</keyword>
<keyword evidence="1" id="KW-0472">Membrane</keyword>
<feature type="transmembrane region" description="Helical" evidence="1">
    <location>
        <begin position="73"/>
        <end position="92"/>
    </location>
</feature>
<dbReference type="Proteomes" id="UP000242849">
    <property type="component" value="Unassembled WGS sequence"/>
</dbReference>
<evidence type="ECO:0000313" key="2">
    <source>
        <dbReference type="EMBL" id="SEC11823.1"/>
    </source>
</evidence>
<sequence length="95" mass="10777">MSLQALWLLIEGQPGQWLNGLALFFALAGAWLLLATRLREQRAQARLLAGNQLNELADEAYAFDEPTLRLNQFFYRFGYVCLGSSLLLSWLSTQL</sequence>
<keyword evidence="1" id="KW-0812">Transmembrane</keyword>
<protein>
    <submittedName>
        <fullName evidence="2">Uncharacterized protein</fullName>
    </submittedName>
</protein>
<evidence type="ECO:0000313" key="3">
    <source>
        <dbReference type="Proteomes" id="UP000242849"/>
    </source>
</evidence>